<sequence length="251" mass="27393">MSLSRFYLPSPAWQPDTLTLTGDEAAHCARVLRRQVGDAVEVFDGAGRVARAEITAVSKSSVSLRTLSEEYTSPLAPRIHLLPAMIKAEPFEWLLGKAVELGAASILPIVTERTIVHLGGDHLEKKMTRWQRHMIESAKQCHTPFITRLEKPQPLPQAIADLPSSSLKIIPALSEHSRTLHQVSGGLPSPTDAYLLIGPEGDFTPSEETLAQELGFIPVTLGPLILRAETAAISTLAILRHELQRLVGNQT</sequence>
<dbReference type="PANTHER" id="PTHR30027:SF3">
    <property type="entry name" value="16S RRNA (URACIL(1498)-N(3))-METHYLTRANSFERASE"/>
    <property type="match status" value="1"/>
</dbReference>
<dbReference type="CDD" id="cd18084">
    <property type="entry name" value="RsmE-like"/>
    <property type="match status" value="1"/>
</dbReference>
<evidence type="ECO:0000256" key="3">
    <source>
        <dbReference type="ARBA" id="ARBA00022490"/>
    </source>
</evidence>
<dbReference type="SUPFAM" id="SSF75217">
    <property type="entry name" value="alpha/beta knot"/>
    <property type="match status" value="1"/>
</dbReference>
<keyword evidence="14" id="KW-1185">Reference proteome</keyword>
<dbReference type="NCBIfam" id="TIGR00046">
    <property type="entry name" value="RsmE family RNA methyltransferase"/>
    <property type="match status" value="1"/>
</dbReference>
<evidence type="ECO:0000256" key="7">
    <source>
        <dbReference type="ARBA" id="ARBA00022691"/>
    </source>
</evidence>
<dbReference type="InterPro" id="IPR046887">
    <property type="entry name" value="RsmE_PUA-like"/>
</dbReference>
<accession>A0A1T4WTR8</accession>
<dbReference type="OrthoDB" id="9815641at2"/>
<gene>
    <name evidence="13" type="ORF">SAMN02745166_00678</name>
</gene>
<comment type="subcellular location">
    <subcellularLocation>
        <location evidence="1 10">Cytoplasm</location>
    </subcellularLocation>
</comment>
<keyword evidence="5 10" id="KW-0489">Methyltransferase</keyword>
<dbReference type="SUPFAM" id="SSF88697">
    <property type="entry name" value="PUA domain-like"/>
    <property type="match status" value="1"/>
</dbReference>
<evidence type="ECO:0000256" key="1">
    <source>
        <dbReference type="ARBA" id="ARBA00004496"/>
    </source>
</evidence>
<dbReference type="InterPro" id="IPR006700">
    <property type="entry name" value="RsmE"/>
</dbReference>
<dbReference type="PANTHER" id="PTHR30027">
    <property type="entry name" value="RIBOSOMAL RNA SMALL SUBUNIT METHYLTRANSFERASE E"/>
    <property type="match status" value="1"/>
</dbReference>
<feature type="domain" description="Ribosomal RNA small subunit methyltransferase E methyltransferase" evidence="11">
    <location>
        <begin position="77"/>
        <end position="239"/>
    </location>
</feature>
<dbReference type="EMBL" id="FUYE01000002">
    <property type="protein sequence ID" value="SKA80763.1"/>
    <property type="molecule type" value="Genomic_DNA"/>
</dbReference>
<keyword evidence="3 10" id="KW-0963">Cytoplasm</keyword>
<evidence type="ECO:0000313" key="13">
    <source>
        <dbReference type="EMBL" id="SKA80763.1"/>
    </source>
</evidence>
<dbReference type="InterPro" id="IPR029026">
    <property type="entry name" value="tRNA_m1G_MTases_N"/>
</dbReference>
<dbReference type="Gene3D" id="3.40.1280.10">
    <property type="match status" value="1"/>
</dbReference>
<dbReference type="RefSeq" id="WP_078811891.1">
    <property type="nucleotide sequence ID" value="NZ_FUYE01000002.1"/>
</dbReference>
<keyword evidence="4 10" id="KW-0698">rRNA processing</keyword>
<evidence type="ECO:0000256" key="8">
    <source>
        <dbReference type="ARBA" id="ARBA00025699"/>
    </source>
</evidence>
<dbReference type="Pfam" id="PF20260">
    <property type="entry name" value="PUA_4"/>
    <property type="match status" value="1"/>
</dbReference>
<dbReference type="GO" id="GO:0070475">
    <property type="term" value="P:rRNA base methylation"/>
    <property type="evidence" value="ECO:0007669"/>
    <property type="project" value="TreeGrafter"/>
</dbReference>
<dbReference type="Gene3D" id="2.40.240.20">
    <property type="entry name" value="Hypothetical PUA domain-like, domain 1"/>
    <property type="match status" value="1"/>
</dbReference>
<protein>
    <recommendedName>
        <fullName evidence="10">Ribosomal RNA small subunit methyltransferase E</fullName>
        <ecNumber evidence="10">2.1.1.193</ecNumber>
    </recommendedName>
</protein>
<comment type="catalytic activity">
    <reaction evidence="9 10">
        <text>uridine(1498) in 16S rRNA + S-adenosyl-L-methionine = N(3)-methyluridine(1498) in 16S rRNA + S-adenosyl-L-homocysteine + H(+)</text>
        <dbReference type="Rhea" id="RHEA:42920"/>
        <dbReference type="Rhea" id="RHEA-COMP:10283"/>
        <dbReference type="Rhea" id="RHEA-COMP:10284"/>
        <dbReference type="ChEBI" id="CHEBI:15378"/>
        <dbReference type="ChEBI" id="CHEBI:57856"/>
        <dbReference type="ChEBI" id="CHEBI:59789"/>
        <dbReference type="ChEBI" id="CHEBI:65315"/>
        <dbReference type="ChEBI" id="CHEBI:74502"/>
        <dbReference type="EC" id="2.1.1.193"/>
    </reaction>
</comment>
<name>A0A1T4WTR8_9BACT</name>
<keyword evidence="7 10" id="KW-0949">S-adenosyl-L-methionine</keyword>
<feature type="domain" description="Ribosomal RNA small subunit methyltransferase E PUA-like" evidence="12">
    <location>
        <begin position="20"/>
        <end position="65"/>
    </location>
</feature>
<evidence type="ECO:0000259" key="12">
    <source>
        <dbReference type="Pfam" id="PF20260"/>
    </source>
</evidence>
<evidence type="ECO:0000256" key="5">
    <source>
        <dbReference type="ARBA" id="ARBA00022603"/>
    </source>
</evidence>
<reference evidence="14" key="1">
    <citation type="submission" date="2017-02" db="EMBL/GenBank/DDBJ databases">
        <authorList>
            <person name="Varghese N."/>
            <person name="Submissions S."/>
        </authorList>
    </citation>
    <scope>NUCLEOTIDE SEQUENCE [LARGE SCALE GENOMIC DNA]</scope>
    <source>
        <strain evidence="14">ATCC 700200</strain>
    </source>
</reference>
<dbReference type="InterPro" id="IPR046886">
    <property type="entry name" value="RsmE_MTase_dom"/>
</dbReference>
<dbReference type="GO" id="GO:0005737">
    <property type="term" value="C:cytoplasm"/>
    <property type="evidence" value="ECO:0007669"/>
    <property type="project" value="UniProtKB-SubCell"/>
</dbReference>
<dbReference type="InterPro" id="IPR015947">
    <property type="entry name" value="PUA-like_sf"/>
</dbReference>
<evidence type="ECO:0000259" key="11">
    <source>
        <dbReference type="Pfam" id="PF04452"/>
    </source>
</evidence>
<organism evidence="13 14">
    <name type="scientific">Prosthecobacter debontii</name>
    <dbReference type="NCBI Taxonomy" id="48467"/>
    <lineage>
        <taxon>Bacteria</taxon>
        <taxon>Pseudomonadati</taxon>
        <taxon>Verrucomicrobiota</taxon>
        <taxon>Verrucomicrobiia</taxon>
        <taxon>Verrucomicrobiales</taxon>
        <taxon>Verrucomicrobiaceae</taxon>
        <taxon>Prosthecobacter</taxon>
    </lineage>
</organism>
<evidence type="ECO:0000256" key="9">
    <source>
        <dbReference type="ARBA" id="ARBA00047944"/>
    </source>
</evidence>
<evidence type="ECO:0000256" key="2">
    <source>
        <dbReference type="ARBA" id="ARBA00005528"/>
    </source>
</evidence>
<keyword evidence="6 10" id="KW-0808">Transferase</keyword>
<evidence type="ECO:0000256" key="6">
    <source>
        <dbReference type="ARBA" id="ARBA00022679"/>
    </source>
</evidence>
<dbReference type="InterPro" id="IPR029028">
    <property type="entry name" value="Alpha/beta_knot_MTases"/>
</dbReference>
<evidence type="ECO:0000256" key="4">
    <source>
        <dbReference type="ARBA" id="ARBA00022552"/>
    </source>
</evidence>
<dbReference type="EC" id="2.1.1.193" evidence="10"/>
<dbReference type="Proteomes" id="UP000190774">
    <property type="component" value="Unassembled WGS sequence"/>
</dbReference>
<dbReference type="PIRSF" id="PIRSF015601">
    <property type="entry name" value="MTase_slr0722"/>
    <property type="match status" value="1"/>
</dbReference>
<evidence type="ECO:0000313" key="14">
    <source>
        <dbReference type="Proteomes" id="UP000190774"/>
    </source>
</evidence>
<comment type="similarity">
    <text evidence="2 10">Belongs to the RNA methyltransferase RsmE family.</text>
</comment>
<dbReference type="Pfam" id="PF04452">
    <property type="entry name" value="Methyltrans_RNA"/>
    <property type="match status" value="1"/>
</dbReference>
<dbReference type="STRING" id="48467.SAMN02745166_00678"/>
<evidence type="ECO:0000256" key="10">
    <source>
        <dbReference type="PIRNR" id="PIRNR015601"/>
    </source>
</evidence>
<comment type="function">
    <text evidence="8 10">Specifically methylates the N3 position of the uracil ring of uridine 1498 (m3U1498) in 16S rRNA. Acts on the fully assembled 30S ribosomal subunit.</text>
</comment>
<dbReference type="AlphaFoldDB" id="A0A1T4WTR8"/>
<proteinExistence type="inferred from homology"/>
<dbReference type="GO" id="GO:0070042">
    <property type="term" value="F:rRNA (uridine-N3-)-methyltransferase activity"/>
    <property type="evidence" value="ECO:0007669"/>
    <property type="project" value="TreeGrafter"/>
</dbReference>